<dbReference type="GO" id="GO:0003676">
    <property type="term" value="F:nucleic acid binding"/>
    <property type="evidence" value="ECO:0007669"/>
    <property type="project" value="InterPro"/>
</dbReference>
<keyword evidence="2" id="KW-1185">Reference proteome</keyword>
<dbReference type="PANTHER" id="PTHR36015">
    <property type="entry name" value="HOLLIDAY JUNCTION RESOLVASE MOC1, CHLOROPLASTIC-RELATED"/>
    <property type="match status" value="1"/>
</dbReference>
<dbReference type="EMBL" id="BA000040">
    <property type="protein sequence ID" value="BAC49793.1"/>
    <property type="molecule type" value="Genomic_DNA"/>
</dbReference>
<dbReference type="KEGG" id="bja:blr4528"/>
<organism evidence="1 2">
    <name type="scientific">Bradyrhizobium diazoefficiens (strain JCM 10833 / BCRC 13528 / IAM 13628 / NBRC 14792 / USDA 110)</name>
    <dbReference type="NCBI Taxonomy" id="224911"/>
    <lineage>
        <taxon>Bacteria</taxon>
        <taxon>Pseudomonadati</taxon>
        <taxon>Pseudomonadota</taxon>
        <taxon>Alphaproteobacteria</taxon>
        <taxon>Hyphomicrobiales</taxon>
        <taxon>Nitrobacteraceae</taxon>
        <taxon>Bradyrhizobium</taxon>
    </lineage>
</organism>
<dbReference type="eggNOG" id="COG0817">
    <property type="taxonomic scope" value="Bacteria"/>
</dbReference>
<accession>Q89LL6</accession>
<dbReference type="PATRIC" id="fig|224911.44.peg.4315"/>
<dbReference type="STRING" id="224911.AAV28_19865"/>
<dbReference type="GeneID" id="46491541"/>
<dbReference type="RefSeq" id="WP_011087299.1">
    <property type="nucleotide sequence ID" value="NC_004463.1"/>
</dbReference>
<dbReference type="InParanoid" id="Q89LL6"/>
<dbReference type="Gene3D" id="3.30.420.10">
    <property type="entry name" value="Ribonuclease H-like superfamily/Ribonuclease H"/>
    <property type="match status" value="1"/>
</dbReference>
<dbReference type="AlphaFoldDB" id="Q89LL6"/>
<dbReference type="HOGENOM" id="CLU_140844_0_0_5"/>
<name>Q89LL6_BRADU</name>
<dbReference type="InterPro" id="IPR012337">
    <property type="entry name" value="RNaseH-like_sf"/>
</dbReference>
<dbReference type="Proteomes" id="UP000002526">
    <property type="component" value="Chromosome"/>
</dbReference>
<gene>
    <name evidence="1" type="ordered locus">blr4528</name>
</gene>
<dbReference type="OrthoDB" id="573331at2"/>
<dbReference type="CDD" id="cd22992">
    <property type="entry name" value="MOC1"/>
    <property type="match status" value="1"/>
</dbReference>
<dbReference type="PANTHER" id="PTHR36015:SF6">
    <property type="entry name" value="HOLLIDAY JUNCTION RESOLVASE MOC1, CHLOROPLASTIC-RELATED"/>
    <property type="match status" value="1"/>
</dbReference>
<proteinExistence type="predicted"/>
<dbReference type="GO" id="GO:0008821">
    <property type="term" value="F:crossover junction DNA endonuclease activity"/>
    <property type="evidence" value="ECO:0007669"/>
    <property type="project" value="InterPro"/>
</dbReference>
<protein>
    <submittedName>
        <fullName evidence="1">Blr4528 protein</fullName>
    </submittedName>
</protein>
<evidence type="ECO:0000313" key="1">
    <source>
        <dbReference type="EMBL" id="BAC49793.1"/>
    </source>
</evidence>
<dbReference type="InterPro" id="IPR045290">
    <property type="entry name" value="MOC1-like"/>
</dbReference>
<reference evidence="2" key="1">
    <citation type="journal article" date="2002" name="DNA Res.">
        <title>Complete genomic sequence of nitrogen-fixing symbiotic bacterium Bradyrhizobium japonicum USDA110.</title>
        <authorList>
            <person name="Kaneko T."/>
            <person name="Nakamura Y."/>
            <person name="Sato S."/>
            <person name="Minamisawa K."/>
            <person name="Uchiumi T."/>
            <person name="Sasamoto S."/>
            <person name="Watanabe A."/>
            <person name="Idesawa K."/>
            <person name="Iriguchi M."/>
            <person name="Kawashima K."/>
            <person name="Kohara M."/>
            <person name="Matsumoto M."/>
            <person name="Shimpo S."/>
            <person name="Tsuruoka H."/>
            <person name="Wada T."/>
            <person name="Yamada M."/>
            <person name="Tabata S."/>
        </authorList>
    </citation>
    <scope>NUCLEOTIDE SEQUENCE [LARGE SCALE GENOMIC DNA]</scope>
    <source>
        <strain evidence="2">JCM 10833 / BCRC 13528 / IAM 13628 / NBRC 14792 / USDA 110</strain>
    </source>
</reference>
<dbReference type="EnsemblBacteria" id="BAC49793">
    <property type="protein sequence ID" value="BAC49793"/>
    <property type="gene ID" value="BAC49793"/>
</dbReference>
<dbReference type="InterPro" id="IPR036397">
    <property type="entry name" value="RNaseH_sf"/>
</dbReference>
<evidence type="ECO:0000313" key="2">
    <source>
        <dbReference type="Proteomes" id="UP000002526"/>
    </source>
</evidence>
<sequence length="158" mass="16778">MTRCLLGIDPGASGAIAFYFPSHPERVAVEDMPIAAGEVDAVNLARRVAAMAPDLVFLERVNAMPGQGVSSTFKFGRAYGVVLGVIGAAALPLHLVTPAKWKGHLRLSSDKEEARALALRLFPACADHFKRKKDHGRAEAALIARYGAETMRLIGGGA</sequence>
<dbReference type="SUPFAM" id="SSF53098">
    <property type="entry name" value="Ribonuclease H-like"/>
    <property type="match status" value="1"/>
</dbReference>